<evidence type="ECO:0000256" key="1">
    <source>
        <dbReference type="ARBA" id="ARBA00023015"/>
    </source>
</evidence>
<evidence type="ECO:0000259" key="4">
    <source>
        <dbReference type="PROSITE" id="PS51077"/>
    </source>
</evidence>
<dbReference type="GO" id="GO:0003677">
    <property type="term" value="F:DNA binding"/>
    <property type="evidence" value="ECO:0007669"/>
    <property type="project" value="UniProtKB-KW"/>
</dbReference>
<dbReference type="InterPro" id="IPR036390">
    <property type="entry name" value="WH_DNA-bd_sf"/>
</dbReference>
<dbReference type="Gene3D" id="3.30.450.40">
    <property type="match status" value="1"/>
</dbReference>
<geneLocation type="plasmid" evidence="6 7">
    <name>unnamed1</name>
</geneLocation>
<dbReference type="RefSeq" id="WP_152944045.1">
    <property type="nucleotide sequence ID" value="NZ_CP045489.1"/>
</dbReference>
<sequence length="266" mass="29971">MAKQTAKTTERSFSIINTIQDLDGATVNELVSELEMAKSTIHIHLRTLIENGYIVKEGEMYHIGLRFLNHGLYARTRKNAYTLAKNTVDQLAKQTSEEVEFVVRNNNRGILVHESFHPSSQYPSKESRISNSDTPAGSYYHLHTVATGKAILAELPNNHVEEIINEWKLPEQTGQTITSKAALLDELEKIRNQGVAFTSEEYVNGLCEVGRRIKNPDGSVLGAIAIVGPKYRFSGDRFTDKLPELLIESVDELEKEIEDSYMNDYL</sequence>
<keyword evidence="2" id="KW-0238">DNA-binding</keyword>
<name>A0A5P9P8T5_9EURY</name>
<dbReference type="SMART" id="SM00346">
    <property type="entry name" value="HTH_ICLR"/>
    <property type="match status" value="1"/>
</dbReference>
<dbReference type="SUPFAM" id="SSF46785">
    <property type="entry name" value="Winged helix' DNA-binding domain"/>
    <property type="match status" value="1"/>
</dbReference>
<dbReference type="InterPro" id="IPR029016">
    <property type="entry name" value="GAF-like_dom_sf"/>
</dbReference>
<evidence type="ECO:0000256" key="3">
    <source>
        <dbReference type="ARBA" id="ARBA00023163"/>
    </source>
</evidence>
<proteinExistence type="predicted"/>
<dbReference type="InterPro" id="IPR005471">
    <property type="entry name" value="Tscrpt_reg_IclR_N"/>
</dbReference>
<feature type="domain" description="HTH iclR-type" evidence="4">
    <location>
        <begin position="6"/>
        <end position="65"/>
    </location>
</feature>
<dbReference type="OrthoDB" id="14763at2157"/>
<dbReference type="GO" id="GO:0045892">
    <property type="term" value="P:negative regulation of DNA-templated transcription"/>
    <property type="evidence" value="ECO:0007669"/>
    <property type="project" value="TreeGrafter"/>
</dbReference>
<accession>A0A5P9P8T5</accession>
<dbReference type="GeneID" id="42303072"/>
<dbReference type="InterPro" id="IPR050707">
    <property type="entry name" value="HTH_MetabolicPath_Reg"/>
</dbReference>
<evidence type="ECO:0000256" key="2">
    <source>
        <dbReference type="ARBA" id="ARBA00023125"/>
    </source>
</evidence>
<keyword evidence="7" id="KW-1185">Reference proteome</keyword>
<evidence type="ECO:0000259" key="5">
    <source>
        <dbReference type="PROSITE" id="PS51078"/>
    </source>
</evidence>
<dbReference type="InterPro" id="IPR036388">
    <property type="entry name" value="WH-like_DNA-bd_sf"/>
</dbReference>
<dbReference type="PROSITE" id="PS51078">
    <property type="entry name" value="ICLR_ED"/>
    <property type="match status" value="1"/>
</dbReference>
<dbReference type="SUPFAM" id="SSF55781">
    <property type="entry name" value="GAF domain-like"/>
    <property type="match status" value="1"/>
</dbReference>
<protein>
    <submittedName>
        <fullName evidence="6">Helix-turn-helix domain-containing protein</fullName>
    </submittedName>
</protein>
<evidence type="ECO:0000313" key="7">
    <source>
        <dbReference type="Proteomes" id="UP000326170"/>
    </source>
</evidence>
<dbReference type="Gene3D" id="1.10.10.10">
    <property type="entry name" value="Winged helix-like DNA-binding domain superfamily/Winged helix DNA-binding domain"/>
    <property type="match status" value="1"/>
</dbReference>
<reference evidence="6 7" key="1">
    <citation type="journal article" date="2007" name="Int. J. Syst. Evol. Microbiol.">
        <title>Natronorubrum sulfidifaciens sp. nov., an extremely haloalkaliphilic archaeon isolated from Aiding salt lake in Xin-Jiang, China.</title>
        <authorList>
            <person name="Cui H.L."/>
            <person name="Tohty D."/>
            <person name="Liu H.C."/>
            <person name="Liu S.J."/>
            <person name="Oren A."/>
            <person name="Zhou P.J."/>
        </authorList>
    </citation>
    <scope>NUCLEOTIDE SEQUENCE [LARGE SCALE GENOMIC DNA]</scope>
    <source>
        <strain evidence="6 7">7-3</strain>
        <plasmid evidence="6">unnamed1</plasmid>
    </source>
</reference>
<feature type="domain" description="IclR-ED" evidence="5">
    <location>
        <begin position="66"/>
        <end position="259"/>
    </location>
</feature>
<keyword evidence="6" id="KW-0614">Plasmid</keyword>
<organism evidence="6 7">
    <name type="scientific">Natronorubrum aibiense</name>
    <dbReference type="NCBI Taxonomy" id="348826"/>
    <lineage>
        <taxon>Archaea</taxon>
        <taxon>Methanobacteriati</taxon>
        <taxon>Methanobacteriota</taxon>
        <taxon>Stenosarchaea group</taxon>
        <taxon>Halobacteria</taxon>
        <taxon>Halobacteriales</taxon>
        <taxon>Natrialbaceae</taxon>
        <taxon>Natronorubrum</taxon>
    </lineage>
</organism>
<dbReference type="PANTHER" id="PTHR30136">
    <property type="entry name" value="HELIX-TURN-HELIX TRANSCRIPTIONAL REGULATOR, ICLR FAMILY"/>
    <property type="match status" value="1"/>
</dbReference>
<dbReference type="AlphaFoldDB" id="A0A5P9P8T5"/>
<dbReference type="PROSITE" id="PS51077">
    <property type="entry name" value="HTH_ICLR"/>
    <property type="match status" value="1"/>
</dbReference>
<evidence type="ECO:0000313" key="6">
    <source>
        <dbReference type="EMBL" id="QFU84533.1"/>
    </source>
</evidence>
<keyword evidence="3" id="KW-0804">Transcription</keyword>
<gene>
    <name evidence="6" type="ORF">GCU68_18610</name>
</gene>
<dbReference type="InterPro" id="IPR014757">
    <property type="entry name" value="Tscrpt_reg_IclR_C"/>
</dbReference>
<dbReference type="GO" id="GO:0003700">
    <property type="term" value="F:DNA-binding transcription factor activity"/>
    <property type="evidence" value="ECO:0007669"/>
    <property type="project" value="TreeGrafter"/>
</dbReference>
<dbReference type="EMBL" id="CP045489">
    <property type="protein sequence ID" value="QFU84533.1"/>
    <property type="molecule type" value="Genomic_DNA"/>
</dbReference>
<keyword evidence="1" id="KW-0805">Transcription regulation</keyword>
<dbReference type="KEGG" id="nas:GCU68_18610"/>
<dbReference type="Proteomes" id="UP000326170">
    <property type="component" value="Plasmid unnamed1"/>
</dbReference>
<dbReference type="Pfam" id="PF09339">
    <property type="entry name" value="HTH_IclR"/>
    <property type="match status" value="1"/>
</dbReference>
<dbReference type="Pfam" id="PF01614">
    <property type="entry name" value="IclR_C"/>
    <property type="match status" value="1"/>
</dbReference>
<dbReference type="PANTHER" id="PTHR30136:SF35">
    <property type="entry name" value="HTH-TYPE TRANSCRIPTIONAL REGULATOR RV1719"/>
    <property type="match status" value="1"/>
</dbReference>